<feature type="region of interest" description="Disordered" evidence="1">
    <location>
        <begin position="47"/>
        <end position="74"/>
    </location>
</feature>
<evidence type="ECO:0000313" key="3">
    <source>
        <dbReference type="EMBL" id="TMQ52689.1"/>
    </source>
</evidence>
<evidence type="ECO:0000313" key="4">
    <source>
        <dbReference type="Proteomes" id="UP000320184"/>
    </source>
</evidence>
<dbReference type="AlphaFoldDB" id="A0A538SMT9"/>
<proteinExistence type="predicted"/>
<dbReference type="InterPro" id="IPR002078">
    <property type="entry name" value="Sigma_54_int"/>
</dbReference>
<dbReference type="Pfam" id="PF00158">
    <property type="entry name" value="Sigma54_activat"/>
    <property type="match status" value="1"/>
</dbReference>
<evidence type="ECO:0000259" key="2">
    <source>
        <dbReference type="PROSITE" id="PS50045"/>
    </source>
</evidence>
<dbReference type="Gene3D" id="3.40.50.300">
    <property type="entry name" value="P-loop containing nucleotide triphosphate hydrolases"/>
    <property type="match status" value="1"/>
</dbReference>
<evidence type="ECO:0000256" key="1">
    <source>
        <dbReference type="SAM" id="MobiDB-lite"/>
    </source>
</evidence>
<feature type="domain" description="Sigma-54 factor interaction" evidence="2">
    <location>
        <begin position="144"/>
        <end position="286"/>
    </location>
</feature>
<reference evidence="3 4" key="1">
    <citation type="journal article" date="2019" name="Nat. Microbiol.">
        <title>Mediterranean grassland soil C-N compound turnover is dependent on rainfall and depth, and is mediated by genomically divergent microorganisms.</title>
        <authorList>
            <person name="Diamond S."/>
            <person name="Andeer P.F."/>
            <person name="Li Z."/>
            <person name="Crits-Christoph A."/>
            <person name="Burstein D."/>
            <person name="Anantharaman K."/>
            <person name="Lane K.R."/>
            <person name="Thomas B.C."/>
            <person name="Pan C."/>
            <person name="Northen T.R."/>
            <person name="Banfield J.F."/>
        </authorList>
    </citation>
    <scope>NUCLEOTIDE SEQUENCE [LARGE SCALE GENOMIC DNA]</scope>
    <source>
        <strain evidence="3">WS_3</strain>
    </source>
</reference>
<organism evidence="3 4">
    <name type="scientific">Eiseniibacteriota bacterium</name>
    <dbReference type="NCBI Taxonomy" id="2212470"/>
    <lineage>
        <taxon>Bacteria</taxon>
        <taxon>Candidatus Eiseniibacteriota</taxon>
    </lineage>
</organism>
<comment type="caution">
    <text evidence="3">The sequence shown here is derived from an EMBL/GenBank/DDBJ whole genome shotgun (WGS) entry which is preliminary data.</text>
</comment>
<dbReference type="GO" id="GO:0005524">
    <property type="term" value="F:ATP binding"/>
    <property type="evidence" value="ECO:0007669"/>
    <property type="project" value="InterPro"/>
</dbReference>
<dbReference type="EMBL" id="VBOT01000029">
    <property type="protein sequence ID" value="TMQ52689.1"/>
    <property type="molecule type" value="Genomic_DNA"/>
</dbReference>
<accession>A0A538SMT9</accession>
<dbReference type="PROSITE" id="PS50045">
    <property type="entry name" value="SIGMA54_INTERACT_4"/>
    <property type="match status" value="1"/>
</dbReference>
<dbReference type="GO" id="GO:0006355">
    <property type="term" value="P:regulation of DNA-templated transcription"/>
    <property type="evidence" value="ECO:0007669"/>
    <property type="project" value="InterPro"/>
</dbReference>
<name>A0A538SMT9_UNCEI</name>
<protein>
    <recommendedName>
        <fullName evidence="2">Sigma-54 factor interaction domain-containing protein</fullName>
    </recommendedName>
</protein>
<sequence>MKHQTQENSDESPSCLAHRAVPMPLRSLGSASLRSCADLALRPLRRVGDDSRRSGPSFQSPGQHDRGLPSGPGVREDVLAEARSRQLAGSRRWSRAGAPLGVAGQLAPSGVVTEVELSPGWLARGLQSTAPALLVRSHRHDVFNVLIHGGTVDQRLNVAHAFHRESELRLGPFVCVDCVRDQHRLLGALHARLSATLAAPCGDPLGAAENGTLFLDHVAGLGRHTQKVLLAFTRRSLGVRAVASGGESWAGRLIVGNAEPLAAAVASGAFLSPLYDALDKVRVELPVTLTEGAA</sequence>
<dbReference type="Proteomes" id="UP000320184">
    <property type="component" value="Unassembled WGS sequence"/>
</dbReference>
<gene>
    <name evidence="3" type="ORF">E6K73_02320</name>
</gene>
<dbReference type="InterPro" id="IPR027417">
    <property type="entry name" value="P-loop_NTPase"/>
</dbReference>